<keyword evidence="4" id="KW-1185">Reference proteome</keyword>
<evidence type="ECO:0000313" key="3">
    <source>
        <dbReference type="EMBL" id="CAK0846622.1"/>
    </source>
</evidence>
<comment type="caution">
    <text evidence="3">The sequence shown here is derived from an EMBL/GenBank/DDBJ whole genome shotgun (WGS) entry which is preliminary data.</text>
</comment>
<feature type="transmembrane region" description="Helical" evidence="2">
    <location>
        <begin position="177"/>
        <end position="202"/>
    </location>
</feature>
<evidence type="ECO:0008006" key="5">
    <source>
        <dbReference type="Google" id="ProtNLM"/>
    </source>
</evidence>
<gene>
    <name evidence="3" type="ORF">PCOR1329_LOCUS40083</name>
</gene>
<feature type="compositionally biased region" description="Acidic residues" evidence="1">
    <location>
        <begin position="254"/>
        <end position="269"/>
    </location>
</feature>
<evidence type="ECO:0000256" key="1">
    <source>
        <dbReference type="SAM" id="MobiDB-lite"/>
    </source>
</evidence>
<feature type="transmembrane region" description="Helical" evidence="2">
    <location>
        <begin position="153"/>
        <end position="170"/>
    </location>
</feature>
<feature type="transmembrane region" description="Helical" evidence="2">
    <location>
        <begin position="214"/>
        <end position="231"/>
    </location>
</feature>
<evidence type="ECO:0000256" key="2">
    <source>
        <dbReference type="SAM" id="Phobius"/>
    </source>
</evidence>
<name>A0ABN9TKV7_9DINO</name>
<organism evidence="3 4">
    <name type="scientific">Prorocentrum cordatum</name>
    <dbReference type="NCBI Taxonomy" id="2364126"/>
    <lineage>
        <taxon>Eukaryota</taxon>
        <taxon>Sar</taxon>
        <taxon>Alveolata</taxon>
        <taxon>Dinophyceae</taxon>
        <taxon>Prorocentrales</taxon>
        <taxon>Prorocentraceae</taxon>
        <taxon>Prorocentrum</taxon>
    </lineage>
</organism>
<sequence>MVHGQVGVRQRSVRRSVLAAHPDRPAARRAHRRRGGVGQHQHCGGRPAGAPVPRRGAAEGALGRNRVRHCRRRDDRLRRVQFRQRAGVARVPVGGAGRFVAGLPVHLRTQDVPAPFLSVAGAFSLSLMTMLAVGTGLVQDASLTQASERPGEAALWLALLGAVILINTASNSTGGQLCPAAVSATLIMGAGMVSGYAVQAVVFGAEGSPPRSPPILGAALMMASMLFMASSRAQPAADAPRPAVLGVVPGLQPDEPEDAATEGEPDDGAESFRSFASFASAEFAAASPTAAVQLQRRKARAAAPPARPACAPVARTLGAAVVAATCART</sequence>
<keyword evidence="2" id="KW-0472">Membrane</keyword>
<proteinExistence type="predicted"/>
<evidence type="ECO:0000313" key="4">
    <source>
        <dbReference type="Proteomes" id="UP001189429"/>
    </source>
</evidence>
<keyword evidence="2" id="KW-1133">Transmembrane helix</keyword>
<feature type="compositionally biased region" description="Low complexity" evidence="1">
    <location>
        <begin position="1"/>
        <end position="20"/>
    </location>
</feature>
<dbReference type="EMBL" id="CAUYUJ010014837">
    <property type="protein sequence ID" value="CAK0846622.1"/>
    <property type="molecule type" value="Genomic_DNA"/>
</dbReference>
<feature type="region of interest" description="Disordered" evidence="1">
    <location>
        <begin position="248"/>
        <end position="270"/>
    </location>
</feature>
<dbReference type="Proteomes" id="UP001189429">
    <property type="component" value="Unassembled WGS sequence"/>
</dbReference>
<feature type="region of interest" description="Disordered" evidence="1">
    <location>
        <begin position="1"/>
        <end position="62"/>
    </location>
</feature>
<feature type="compositionally biased region" description="Low complexity" evidence="1">
    <location>
        <begin position="39"/>
        <end position="61"/>
    </location>
</feature>
<feature type="transmembrane region" description="Helical" evidence="2">
    <location>
        <begin position="114"/>
        <end position="133"/>
    </location>
</feature>
<protein>
    <recommendedName>
        <fullName evidence="5">Phosphate transporter</fullName>
    </recommendedName>
</protein>
<reference evidence="3" key="1">
    <citation type="submission" date="2023-10" db="EMBL/GenBank/DDBJ databases">
        <authorList>
            <person name="Chen Y."/>
            <person name="Shah S."/>
            <person name="Dougan E. K."/>
            <person name="Thang M."/>
            <person name="Chan C."/>
        </authorList>
    </citation>
    <scope>NUCLEOTIDE SEQUENCE [LARGE SCALE GENOMIC DNA]</scope>
</reference>
<keyword evidence="2" id="KW-0812">Transmembrane</keyword>
<accession>A0ABN9TKV7</accession>